<organism evidence="2 3">
    <name type="scientific">Pseudoneurospora amorphoporcata</name>
    <dbReference type="NCBI Taxonomy" id="241081"/>
    <lineage>
        <taxon>Eukaryota</taxon>
        <taxon>Fungi</taxon>
        <taxon>Dikarya</taxon>
        <taxon>Ascomycota</taxon>
        <taxon>Pezizomycotina</taxon>
        <taxon>Sordariomycetes</taxon>
        <taxon>Sordariomycetidae</taxon>
        <taxon>Sordariales</taxon>
        <taxon>Sordariaceae</taxon>
        <taxon>Pseudoneurospora</taxon>
    </lineage>
</organism>
<evidence type="ECO:0000313" key="2">
    <source>
        <dbReference type="EMBL" id="KAK3949481.1"/>
    </source>
</evidence>
<dbReference type="InterPro" id="IPR010730">
    <property type="entry name" value="HET"/>
</dbReference>
<proteinExistence type="predicted"/>
<accession>A0AAN6NR12</accession>
<feature type="domain" description="Heterokaryon incompatibility" evidence="1">
    <location>
        <begin position="41"/>
        <end position="79"/>
    </location>
</feature>
<dbReference type="Pfam" id="PF06985">
    <property type="entry name" value="HET"/>
    <property type="match status" value="1"/>
</dbReference>
<dbReference type="Proteomes" id="UP001303222">
    <property type="component" value="Unassembled WGS sequence"/>
</dbReference>
<reference evidence="2" key="1">
    <citation type="journal article" date="2023" name="Mol. Phylogenet. Evol.">
        <title>Genome-scale phylogeny and comparative genomics of the fungal order Sordariales.</title>
        <authorList>
            <person name="Hensen N."/>
            <person name="Bonometti L."/>
            <person name="Westerberg I."/>
            <person name="Brannstrom I.O."/>
            <person name="Guillou S."/>
            <person name="Cros-Aarteil S."/>
            <person name="Calhoun S."/>
            <person name="Haridas S."/>
            <person name="Kuo A."/>
            <person name="Mondo S."/>
            <person name="Pangilinan J."/>
            <person name="Riley R."/>
            <person name="LaButti K."/>
            <person name="Andreopoulos B."/>
            <person name="Lipzen A."/>
            <person name="Chen C."/>
            <person name="Yan M."/>
            <person name="Daum C."/>
            <person name="Ng V."/>
            <person name="Clum A."/>
            <person name="Steindorff A."/>
            <person name="Ohm R.A."/>
            <person name="Martin F."/>
            <person name="Silar P."/>
            <person name="Natvig D.O."/>
            <person name="Lalanne C."/>
            <person name="Gautier V."/>
            <person name="Ament-Velasquez S.L."/>
            <person name="Kruys A."/>
            <person name="Hutchinson M.I."/>
            <person name="Powell A.J."/>
            <person name="Barry K."/>
            <person name="Miller A.N."/>
            <person name="Grigoriev I.V."/>
            <person name="Debuchy R."/>
            <person name="Gladieux P."/>
            <person name="Hiltunen Thoren M."/>
            <person name="Johannesson H."/>
        </authorList>
    </citation>
    <scope>NUCLEOTIDE SEQUENCE</scope>
    <source>
        <strain evidence="2">CBS 626.80</strain>
    </source>
</reference>
<evidence type="ECO:0000313" key="3">
    <source>
        <dbReference type="Proteomes" id="UP001303222"/>
    </source>
</evidence>
<keyword evidence="3" id="KW-1185">Reference proteome</keyword>
<evidence type="ECO:0000259" key="1">
    <source>
        <dbReference type="Pfam" id="PF06985"/>
    </source>
</evidence>
<reference evidence="2" key="2">
    <citation type="submission" date="2023-06" db="EMBL/GenBank/DDBJ databases">
        <authorList>
            <consortium name="Lawrence Berkeley National Laboratory"/>
            <person name="Mondo S.J."/>
            <person name="Hensen N."/>
            <person name="Bonometti L."/>
            <person name="Westerberg I."/>
            <person name="Brannstrom I.O."/>
            <person name="Guillou S."/>
            <person name="Cros-Aarteil S."/>
            <person name="Calhoun S."/>
            <person name="Haridas S."/>
            <person name="Kuo A."/>
            <person name="Pangilinan J."/>
            <person name="Riley R."/>
            <person name="Labutti K."/>
            <person name="Andreopoulos B."/>
            <person name="Lipzen A."/>
            <person name="Chen C."/>
            <person name="Yanf M."/>
            <person name="Daum C."/>
            <person name="Ng V."/>
            <person name="Clum A."/>
            <person name="Steindorff A."/>
            <person name="Ohm R."/>
            <person name="Martin F."/>
            <person name="Silar P."/>
            <person name="Natvig D."/>
            <person name="Lalanne C."/>
            <person name="Gautier V."/>
            <person name="Ament-Velasquez S.L."/>
            <person name="Kruys A."/>
            <person name="Hutchinson M.I."/>
            <person name="Powell A.J."/>
            <person name="Barry K."/>
            <person name="Miller A.N."/>
            <person name="Grigoriev I.V."/>
            <person name="Debuchy R."/>
            <person name="Gladieux P."/>
            <person name="Thoren M.H."/>
            <person name="Johannesson H."/>
        </authorList>
    </citation>
    <scope>NUCLEOTIDE SEQUENCE</scope>
    <source>
        <strain evidence="2">CBS 626.80</strain>
    </source>
</reference>
<comment type="caution">
    <text evidence="2">The sequence shown here is derived from an EMBL/GenBank/DDBJ whole genome shotgun (WGS) entry which is preliminary data.</text>
</comment>
<name>A0AAN6NR12_9PEZI</name>
<sequence length="93" mass="10674">MTTYHVAIFACFNYCRLKTRTPQYTVSSFCTALDSNVTRPYEALSYVWGSGDKPRSIFMNGYNLAVGENLYAALLHLPRSLHSTDYMDRCHLH</sequence>
<gene>
    <name evidence="2" type="ORF">QBC32DRAFT_348995</name>
</gene>
<dbReference type="AlphaFoldDB" id="A0AAN6NR12"/>
<protein>
    <recommendedName>
        <fullName evidence="1">Heterokaryon incompatibility domain-containing protein</fullName>
    </recommendedName>
</protein>
<dbReference type="EMBL" id="MU859212">
    <property type="protein sequence ID" value="KAK3949481.1"/>
    <property type="molecule type" value="Genomic_DNA"/>
</dbReference>